<proteinExistence type="predicted"/>
<feature type="compositionally biased region" description="Low complexity" evidence="1">
    <location>
        <begin position="105"/>
        <end position="147"/>
    </location>
</feature>
<evidence type="ECO:0000256" key="1">
    <source>
        <dbReference type="SAM" id="MobiDB-lite"/>
    </source>
</evidence>
<keyword evidence="3" id="KW-1185">Reference proteome</keyword>
<evidence type="ECO:0000313" key="3">
    <source>
        <dbReference type="Proteomes" id="UP000221359"/>
    </source>
</evidence>
<dbReference type="EMBL" id="KR063281">
    <property type="protein sequence ID" value="AKJ72564.1"/>
    <property type="molecule type" value="Genomic_DNA"/>
</dbReference>
<name>A0A0K0N6L0_9CAUD</name>
<feature type="region of interest" description="Disordered" evidence="1">
    <location>
        <begin position="101"/>
        <end position="147"/>
    </location>
</feature>
<organism evidence="2 3">
    <name type="scientific">Gordonia phage GMA2</name>
    <dbReference type="NCBI Taxonomy" id="1647283"/>
    <lineage>
        <taxon>Viruses</taxon>
        <taxon>Duplodnaviria</taxon>
        <taxon>Heunggongvirae</taxon>
        <taxon>Uroviricota</taxon>
        <taxon>Caudoviricetes</taxon>
        <taxon>Gimaduovirus</taxon>
        <taxon>Gimaduovirus GMA2</taxon>
    </lineage>
</organism>
<reference evidence="2 3" key="1">
    <citation type="journal article" date="2015" name="PLoS ONE">
        <title>Lysis to Kill: Evaluation of the Lytic Abilities, and Genomics of Nine Bacteriophages Infective for Gordonia spp. and Their Potential Use in Activated Sludge Foam Biocontrol.</title>
        <authorList>
            <person name="Dyson Z.A."/>
            <person name="Tucci J."/>
            <person name="Seviour R.J."/>
            <person name="Petrovski S."/>
        </authorList>
    </citation>
    <scope>NUCLEOTIDE SEQUENCE [LARGE SCALE GENOMIC DNA]</scope>
</reference>
<dbReference type="Proteomes" id="UP000221359">
    <property type="component" value="Segment"/>
</dbReference>
<sequence>MTIARKRKSFGSNVPTPTQGLEIELNGDKVFKVRSQISGMSLLNVIAQMEGDDEGAAAKAMIDFVSMCFLKEDREEGMEYLMDSDPPITLDELQEIVQWLIGEYTGNDTDPSSSSTSGSEHDGSTTTEDASATVSTSETSTESSSQQ</sequence>
<accession>A0A0K0N6L0</accession>
<protein>
    <submittedName>
        <fullName evidence="2">Putative tail assembly protein</fullName>
    </submittedName>
</protein>
<gene>
    <name evidence="2" type="ORF">GMA2_26</name>
</gene>
<evidence type="ECO:0000313" key="2">
    <source>
        <dbReference type="EMBL" id="AKJ72564.1"/>
    </source>
</evidence>